<dbReference type="RefSeq" id="WP_163085579.1">
    <property type="nucleotide sequence ID" value="NZ_JAAAWN010000012.1"/>
</dbReference>
<evidence type="ECO:0000256" key="1">
    <source>
        <dbReference type="ARBA" id="ARBA00022679"/>
    </source>
</evidence>
<sequence>MNATEFQQHIGKIKHAVQGSAFSNANQLLSQLKSKDLNASQHVEVLYLTAVTCRLSGDYLAASHHLNTLLNMRPDYGRAHQELAYNYDALNKPKEAASALFTATHYNPALISSWKKLLTVYRKHNDKDAEQLALQQLEYLESLPAPILGAYDLMYEKKLASAEQICRQFLLKNKHHPEAMLLLAELGIQLKVYHDAEFLLESCSTLYPDNLRAIITYLSLLAKLGKHQKVLEIAEMQRERFTDNLQIIMAKANALLGLNKTAEAIAIYDDLLAKEKDRPAVWLALGHAYKSKGKTDKAIFAYQQAAYYHPQFGDAYWSLANLKSYRFDDKEVSRMLELEQQPSIGLDDRIHVCFAIGKALEDMKRYDDAFSYYNRGNQFKLASVQFDITRTEQAVESQIAVSSKQDFNRESTGFPSPEPIFIVGMPRAGSTLLEQILASQGDIDGTMELHNILSLASSISNQQKPYPFCLNELTFEQRYNLGKQYIEQTKYYRGNAPFFIDKMPNNFMHIGFIKQILPNAKIIDARRDPMDCCFSNFKQLFGDGQEFSYGLEEIGRYFEAYAKLMRHWDKVYPGQILRVTHEEVLDDLALQVKRMLDYIGVPFDSACLDFYNTERLIKTPSAEQVRQPINRSGQDRWKPFEAHLSPLLKRFK</sequence>
<dbReference type="SUPFAM" id="SSF52540">
    <property type="entry name" value="P-loop containing nucleoside triphosphate hydrolases"/>
    <property type="match status" value="1"/>
</dbReference>
<dbReference type="PROSITE" id="PS50005">
    <property type="entry name" value="TPR"/>
    <property type="match status" value="1"/>
</dbReference>
<dbReference type="InterPro" id="IPR011990">
    <property type="entry name" value="TPR-like_helical_dom_sf"/>
</dbReference>
<evidence type="ECO:0000313" key="3">
    <source>
        <dbReference type="EMBL" id="NDV91658.1"/>
    </source>
</evidence>
<dbReference type="InterPro" id="IPR026634">
    <property type="entry name" value="TPST-like"/>
</dbReference>
<keyword evidence="4" id="KW-1185">Reference proteome</keyword>
<accession>A0A7X5LLP1</accession>
<dbReference type="Pfam" id="PF13181">
    <property type="entry name" value="TPR_8"/>
    <property type="match status" value="1"/>
</dbReference>
<dbReference type="AlphaFoldDB" id="A0A7X5LLP1"/>
<evidence type="ECO:0000256" key="2">
    <source>
        <dbReference type="PROSITE-ProRule" id="PRU00339"/>
    </source>
</evidence>
<reference evidence="3 4" key="1">
    <citation type="submission" date="2020-01" db="EMBL/GenBank/DDBJ databases">
        <authorList>
            <person name="Chen J."/>
            <person name="Zhu S."/>
            <person name="Yang J."/>
        </authorList>
    </citation>
    <scope>NUCLEOTIDE SEQUENCE [LARGE SCALE GENOMIC DNA]</scope>
    <source>
        <strain evidence="3 4">345S023</strain>
    </source>
</reference>
<dbReference type="PANTHER" id="PTHR12788">
    <property type="entry name" value="PROTEIN-TYROSINE SULFOTRANSFERASE 2"/>
    <property type="match status" value="1"/>
</dbReference>
<evidence type="ECO:0000313" key="4">
    <source>
        <dbReference type="Proteomes" id="UP000470213"/>
    </source>
</evidence>
<dbReference type="Pfam" id="PF14559">
    <property type="entry name" value="TPR_19"/>
    <property type="match status" value="1"/>
</dbReference>
<dbReference type="InterPro" id="IPR027417">
    <property type="entry name" value="P-loop_NTPase"/>
</dbReference>
<protein>
    <submittedName>
        <fullName evidence="3">Tetratricopeptide repeat protein</fullName>
    </submittedName>
</protein>
<dbReference type="Pfam" id="PF13469">
    <property type="entry name" value="Sulfotransfer_3"/>
    <property type="match status" value="1"/>
</dbReference>
<gene>
    <name evidence="3" type="ORF">GTH32_10730</name>
</gene>
<comment type="caution">
    <text evidence="3">The sequence shown here is derived from an EMBL/GenBank/DDBJ whole genome shotgun (WGS) entry which is preliminary data.</text>
</comment>
<dbReference type="Gene3D" id="3.40.50.300">
    <property type="entry name" value="P-loop containing nucleotide triphosphate hydrolases"/>
    <property type="match status" value="1"/>
</dbReference>
<organism evidence="3 4">
    <name type="scientific">Alteromonas profundi</name>
    <dbReference type="NCBI Taxonomy" id="2696062"/>
    <lineage>
        <taxon>Bacteria</taxon>
        <taxon>Pseudomonadati</taxon>
        <taxon>Pseudomonadota</taxon>
        <taxon>Gammaproteobacteria</taxon>
        <taxon>Alteromonadales</taxon>
        <taxon>Alteromonadaceae</taxon>
        <taxon>Alteromonas/Salinimonas group</taxon>
        <taxon>Alteromonas</taxon>
    </lineage>
</organism>
<feature type="repeat" description="TPR" evidence="2">
    <location>
        <begin position="279"/>
        <end position="312"/>
    </location>
</feature>
<name>A0A7X5LLP1_9ALTE</name>
<dbReference type="Gene3D" id="1.25.40.10">
    <property type="entry name" value="Tetratricopeptide repeat domain"/>
    <property type="match status" value="3"/>
</dbReference>
<dbReference type="EMBL" id="JAAAWN010000012">
    <property type="protein sequence ID" value="NDV91658.1"/>
    <property type="molecule type" value="Genomic_DNA"/>
</dbReference>
<keyword evidence="1" id="KW-0808">Transferase</keyword>
<dbReference type="InterPro" id="IPR019734">
    <property type="entry name" value="TPR_rpt"/>
</dbReference>
<keyword evidence="2" id="KW-0802">TPR repeat</keyword>
<dbReference type="Proteomes" id="UP000470213">
    <property type="component" value="Unassembled WGS sequence"/>
</dbReference>
<dbReference type="SMART" id="SM00028">
    <property type="entry name" value="TPR"/>
    <property type="match status" value="6"/>
</dbReference>
<dbReference type="SUPFAM" id="SSF48452">
    <property type="entry name" value="TPR-like"/>
    <property type="match status" value="1"/>
</dbReference>
<proteinExistence type="predicted"/>
<dbReference type="GO" id="GO:0008476">
    <property type="term" value="F:protein-tyrosine sulfotransferase activity"/>
    <property type="evidence" value="ECO:0007669"/>
    <property type="project" value="InterPro"/>
</dbReference>
<dbReference type="PANTHER" id="PTHR12788:SF10">
    <property type="entry name" value="PROTEIN-TYROSINE SULFOTRANSFERASE"/>
    <property type="match status" value="1"/>
</dbReference>